<reference evidence="2 3" key="1">
    <citation type="submission" date="2017-07" db="EMBL/GenBank/DDBJ databases">
        <authorList>
            <person name="Talla V."/>
            <person name="Backstrom N."/>
        </authorList>
    </citation>
    <scope>NUCLEOTIDE SEQUENCE [LARGE SCALE GENOMIC DNA]</scope>
</reference>
<keyword evidence="3" id="KW-1185">Reference proteome</keyword>
<protein>
    <submittedName>
        <fullName evidence="2">Uncharacterized protein</fullName>
    </submittedName>
</protein>
<sequence length="81" mass="9193">MFHRCDDIGIRVSSQPEEGPSNSYSCDICNDGCWCSETEVDLHKKTVHRLDLIRISLSQKNNFICGEPRRNAETLQSYSSA</sequence>
<evidence type="ECO:0000256" key="1">
    <source>
        <dbReference type="SAM" id="MobiDB-lite"/>
    </source>
</evidence>
<dbReference type="EMBL" id="FZQP02000149">
    <property type="protein sequence ID" value="VVC87603.1"/>
    <property type="molecule type" value="Genomic_DNA"/>
</dbReference>
<evidence type="ECO:0000313" key="3">
    <source>
        <dbReference type="Proteomes" id="UP000324832"/>
    </source>
</evidence>
<evidence type="ECO:0000313" key="2">
    <source>
        <dbReference type="EMBL" id="VVC87603.1"/>
    </source>
</evidence>
<gene>
    <name evidence="2" type="ORF">LSINAPIS_LOCUS1161</name>
</gene>
<dbReference type="AlphaFoldDB" id="A0A5E4PP34"/>
<proteinExistence type="predicted"/>
<name>A0A5E4PP34_9NEOP</name>
<organism evidence="2 3">
    <name type="scientific">Leptidea sinapis</name>
    <dbReference type="NCBI Taxonomy" id="189913"/>
    <lineage>
        <taxon>Eukaryota</taxon>
        <taxon>Metazoa</taxon>
        <taxon>Ecdysozoa</taxon>
        <taxon>Arthropoda</taxon>
        <taxon>Hexapoda</taxon>
        <taxon>Insecta</taxon>
        <taxon>Pterygota</taxon>
        <taxon>Neoptera</taxon>
        <taxon>Endopterygota</taxon>
        <taxon>Lepidoptera</taxon>
        <taxon>Glossata</taxon>
        <taxon>Ditrysia</taxon>
        <taxon>Papilionoidea</taxon>
        <taxon>Pieridae</taxon>
        <taxon>Dismorphiinae</taxon>
        <taxon>Leptidea</taxon>
    </lineage>
</organism>
<feature type="region of interest" description="Disordered" evidence="1">
    <location>
        <begin position="1"/>
        <end position="23"/>
    </location>
</feature>
<accession>A0A5E4PP34</accession>
<feature type="compositionally biased region" description="Polar residues" evidence="1">
    <location>
        <begin position="12"/>
        <end position="23"/>
    </location>
</feature>
<dbReference type="Proteomes" id="UP000324832">
    <property type="component" value="Unassembled WGS sequence"/>
</dbReference>